<dbReference type="InterPro" id="IPR032514">
    <property type="entry name" value="GtaA_central"/>
</dbReference>
<accession>A0ABR3K379</accession>
<keyword evidence="3" id="KW-1185">Reference proteome</keyword>
<evidence type="ECO:0000313" key="2">
    <source>
        <dbReference type="EMBL" id="KAL0961556.1"/>
    </source>
</evidence>
<feature type="domain" description="Glutaminase A central" evidence="1">
    <location>
        <begin position="4"/>
        <end position="163"/>
    </location>
</feature>
<dbReference type="Pfam" id="PF16335">
    <property type="entry name" value="GtaA_6_Hairpin"/>
    <property type="match status" value="1"/>
</dbReference>
<dbReference type="PANTHER" id="PTHR31987">
    <property type="entry name" value="GLUTAMINASE A-RELATED"/>
    <property type="match status" value="1"/>
</dbReference>
<organism evidence="2 3">
    <name type="scientific">Hohenbuehelia grisea</name>
    <dbReference type="NCBI Taxonomy" id="104357"/>
    <lineage>
        <taxon>Eukaryota</taxon>
        <taxon>Fungi</taxon>
        <taxon>Dikarya</taxon>
        <taxon>Basidiomycota</taxon>
        <taxon>Agaricomycotina</taxon>
        <taxon>Agaricomycetes</taxon>
        <taxon>Agaricomycetidae</taxon>
        <taxon>Agaricales</taxon>
        <taxon>Pleurotineae</taxon>
        <taxon>Pleurotaceae</taxon>
        <taxon>Hohenbuehelia</taxon>
    </lineage>
</organism>
<proteinExistence type="predicted"/>
<dbReference type="Proteomes" id="UP001556367">
    <property type="component" value="Unassembled WGS sequence"/>
</dbReference>
<gene>
    <name evidence="2" type="ORF">HGRIS_006495</name>
</gene>
<dbReference type="PANTHER" id="PTHR31987:SF1">
    <property type="entry name" value="GLUTAMINASE A"/>
    <property type="match status" value="1"/>
</dbReference>
<sequence>MRRSCDTFLGMGQDSVNLALKGIIGVKAMSKISEALNRGQDSGNYSNHANKLMANWKAQAFHGDQLVSNFNDSESGGIMYNLYADKLLRLNFVDSSVYQAQTAFYRDLTARSAGSLGLPLVSGSENGRLDWSMFAAVTVNVSDIRDSMISLVHGTTGNNLSSPSLFGNRNMYNVKSSTMVGPAGWVLATSRLPSCSLSIVYRGIRCNVCNVSTRAARSSNHRCSSGRTKRTCFVKSPQPIKRRHCWPHHWHINIPCHSHRRASFQEKVLGEEILPKSWEYYARTIFSQQIGKRQPSFFAACLSVISQQPERPV</sequence>
<dbReference type="EMBL" id="JASNQZ010000001">
    <property type="protein sequence ID" value="KAL0961556.1"/>
    <property type="molecule type" value="Genomic_DNA"/>
</dbReference>
<comment type="caution">
    <text evidence="2">The sequence shown here is derived from an EMBL/GenBank/DDBJ whole genome shotgun (WGS) entry which is preliminary data.</text>
</comment>
<dbReference type="InterPro" id="IPR052743">
    <property type="entry name" value="Glutaminase_GtaA"/>
</dbReference>
<protein>
    <recommendedName>
        <fullName evidence="1">Glutaminase A central domain-containing protein</fullName>
    </recommendedName>
</protein>
<reference evidence="3" key="1">
    <citation type="submission" date="2024-06" db="EMBL/GenBank/DDBJ databases">
        <title>Multi-omics analyses provide insights into the biosynthesis of the anticancer antibiotic pleurotin in Hohenbuehelia grisea.</title>
        <authorList>
            <person name="Weaver J.A."/>
            <person name="Alberti F."/>
        </authorList>
    </citation>
    <scope>NUCLEOTIDE SEQUENCE [LARGE SCALE GENOMIC DNA]</scope>
    <source>
        <strain evidence="3">T-177</strain>
    </source>
</reference>
<evidence type="ECO:0000259" key="1">
    <source>
        <dbReference type="Pfam" id="PF16335"/>
    </source>
</evidence>
<name>A0ABR3K379_9AGAR</name>
<evidence type="ECO:0000313" key="3">
    <source>
        <dbReference type="Proteomes" id="UP001556367"/>
    </source>
</evidence>